<comment type="caution">
    <text evidence="7">The sequence shown here is derived from an EMBL/GenBank/DDBJ whole genome shotgun (WGS) entry which is preliminary data.</text>
</comment>
<feature type="domain" description="HTH lysR-type" evidence="6">
    <location>
        <begin position="1"/>
        <end position="59"/>
    </location>
</feature>
<keyword evidence="3" id="KW-0238">DNA-binding</keyword>
<dbReference type="Gene3D" id="3.40.190.290">
    <property type="match status" value="1"/>
</dbReference>
<dbReference type="Proteomes" id="UP001500547">
    <property type="component" value="Unassembled WGS sequence"/>
</dbReference>
<keyword evidence="8" id="KW-1185">Reference proteome</keyword>
<dbReference type="InterPro" id="IPR000847">
    <property type="entry name" value="LysR_HTH_N"/>
</dbReference>
<proteinExistence type="inferred from homology"/>
<reference evidence="8" key="1">
    <citation type="journal article" date="2019" name="Int. J. Syst. Evol. Microbiol.">
        <title>The Global Catalogue of Microorganisms (GCM) 10K type strain sequencing project: providing services to taxonomists for standard genome sequencing and annotation.</title>
        <authorList>
            <consortium name="The Broad Institute Genomics Platform"/>
            <consortium name="The Broad Institute Genome Sequencing Center for Infectious Disease"/>
            <person name="Wu L."/>
            <person name="Ma J."/>
        </authorList>
    </citation>
    <scope>NUCLEOTIDE SEQUENCE [LARGE SCALE GENOMIC DNA]</scope>
    <source>
        <strain evidence="8">JCM 18715</strain>
    </source>
</reference>
<evidence type="ECO:0000256" key="4">
    <source>
        <dbReference type="ARBA" id="ARBA00023163"/>
    </source>
</evidence>
<keyword evidence="2" id="KW-0805">Transcription regulation</keyword>
<evidence type="ECO:0000256" key="1">
    <source>
        <dbReference type="ARBA" id="ARBA00009437"/>
    </source>
</evidence>
<dbReference type="SUPFAM" id="SSF53850">
    <property type="entry name" value="Periplasmic binding protein-like II"/>
    <property type="match status" value="1"/>
</dbReference>
<accession>A0ABP9QRV0</accession>
<dbReference type="InterPro" id="IPR036390">
    <property type="entry name" value="WH_DNA-bd_sf"/>
</dbReference>
<protein>
    <submittedName>
        <fullName evidence="7">LysR family transcriptional regulator</fullName>
    </submittedName>
</protein>
<dbReference type="PANTHER" id="PTHR30537">
    <property type="entry name" value="HTH-TYPE TRANSCRIPTIONAL REGULATOR"/>
    <property type="match status" value="1"/>
</dbReference>
<evidence type="ECO:0000256" key="5">
    <source>
        <dbReference type="SAM" id="MobiDB-lite"/>
    </source>
</evidence>
<dbReference type="SUPFAM" id="SSF46785">
    <property type="entry name" value="Winged helix' DNA-binding domain"/>
    <property type="match status" value="1"/>
</dbReference>
<dbReference type="PROSITE" id="PS50931">
    <property type="entry name" value="HTH_LYSR"/>
    <property type="match status" value="1"/>
</dbReference>
<feature type="compositionally biased region" description="Low complexity" evidence="5">
    <location>
        <begin position="308"/>
        <end position="319"/>
    </location>
</feature>
<dbReference type="EMBL" id="BAABLD010000008">
    <property type="protein sequence ID" value="GAA5166538.1"/>
    <property type="molecule type" value="Genomic_DNA"/>
</dbReference>
<evidence type="ECO:0000313" key="7">
    <source>
        <dbReference type="EMBL" id="GAA5166538.1"/>
    </source>
</evidence>
<feature type="region of interest" description="Disordered" evidence="5">
    <location>
        <begin position="297"/>
        <end position="319"/>
    </location>
</feature>
<dbReference type="Gene3D" id="1.10.10.10">
    <property type="entry name" value="Winged helix-like DNA-binding domain superfamily/Winged helix DNA-binding domain"/>
    <property type="match status" value="1"/>
</dbReference>
<dbReference type="CDD" id="cd08422">
    <property type="entry name" value="PBP2_CrgA_like"/>
    <property type="match status" value="1"/>
</dbReference>
<dbReference type="Pfam" id="PF00126">
    <property type="entry name" value="HTH_1"/>
    <property type="match status" value="1"/>
</dbReference>
<keyword evidence="4" id="KW-0804">Transcription</keyword>
<evidence type="ECO:0000256" key="2">
    <source>
        <dbReference type="ARBA" id="ARBA00023015"/>
    </source>
</evidence>
<dbReference type="PANTHER" id="PTHR30537:SF35">
    <property type="entry name" value="TRANSCRIPTIONAL REGULATORY PROTEIN"/>
    <property type="match status" value="1"/>
</dbReference>
<evidence type="ECO:0000256" key="3">
    <source>
        <dbReference type="ARBA" id="ARBA00023125"/>
    </source>
</evidence>
<dbReference type="InterPro" id="IPR005119">
    <property type="entry name" value="LysR_subst-bd"/>
</dbReference>
<comment type="similarity">
    <text evidence="1">Belongs to the LysR transcriptional regulatory family.</text>
</comment>
<sequence>MERLIHMASFAEVVEAGGFSAAAHRLDCSRAVLSKRIAALERDFGVTLLHRTTRRQSLTEAGEALYVHCRRVLDEVNQAEASLHELSSAPRGTLRVSALHSWGNQVLGPQIAQFLQRYPEVRIDLQLNDQIADLAASAVDVAIRMTNTPAPGLVARHLAELPYVICAAPAYIARHGAPQTAQALLEHNCIFYSGELTQNPWRIITPEKQEIELEVRGQLMVNSVAVLRAAAVGGVGIIAMSRYLVEEELRRGELVELLPRYRVPPRQLYLVTLPDRLLAAKTRAFIDFLLQRPGDGGLSAPPVPANPAGPRAGTGAARP</sequence>
<evidence type="ECO:0000259" key="6">
    <source>
        <dbReference type="PROSITE" id="PS50931"/>
    </source>
</evidence>
<organism evidence="7 8">
    <name type="scientific">Viridibacterium curvum</name>
    <dbReference type="NCBI Taxonomy" id="1101404"/>
    <lineage>
        <taxon>Bacteria</taxon>
        <taxon>Pseudomonadati</taxon>
        <taxon>Pseudomonadota</taxon>
        <taxon>Betaproteobacteria</taxon>
        <taxon>Rhodocyclales</taxon>
        <taxon>Rhodocyclaceae</taxon>
        <taxon>Viridibacterium</taxon>
    </lineage>
</organism>
<name>A0ABP9QRV0_9RHOO</name>
<dbReference type="InterPro" id="IPR036388">
    <property type="entry name" value="WH-like_DNA-bd_sf"/>
</dbReference>
<gene>
    <name evidence="7" type="ORF">GCM10025770_23810</name>
</gene>
<evidence type="ECO:0000313" key="8">
    <source>
        <dbReference type="Proteomes" id="UP001500547"/>
    </source>
</evidence>
<dbReference type="InterPro" id="IPR058163">
    <property type="entry name" value="LysR-type_TF_proteobact-type"/>
</dbReference>
<dbReference type="Pfam" id="PF03466">
    <property type="entry name" value="LysR_substrate"/>
    <property type="match status" value="1"/>
</dbReference>
<dbReference type="RefSeq" id="WP_345533187.1">
    <property type="nucleotide sequence ID" value="NZ_BAABLD010000008.1"/>
</dbReference>